<dbReference type="HOGENOM" id="CLU_033082_3_2_1"/>
<gene>
    <name evidence="1" type="ORF">M422DRAFT_251803</name>
</gene>
<keyword evidence="2" id="KW-1185">Reference proteome</keyword>
<protein>
    <submittedName>
        <fullName evidence="1">Uncharacterized protein</fullName>
    </submittedName>
</protein>
<name>A0A0C9UPG6_SPHS4</name>
<sequence>MIPVQKMKLYDETGEVLESLPGPIRLQEIQKPQSTTKTSVQGPSMSINIKRFGGTLYHKDGNLVLVADDPSLQGPKTFDGCPVIPVYNSVEDLTLFLGVMYGYTPILNISVNSDEFWTLLKFATKYVAFGIRRSCIKMISQAGYAVTFKDYDSNTTRPGLSSRSLNALQEANQTDAFTEQCRLENDALMRLYRGKSKLAKIWPEFVAKEIVKRAENRKACCRPIFKQAFDAVSHLMLDANITGFVAPLLYHLRHQADMSFGKGL</sequence>
<evidence type="ECO:0000313" key="2">
    <source>
        <dbReference type="Proteomes" id="UP000054279"/>
    </source>
</evidence>
<proteinExistence type="predicted"/>
<reference evidence="1 2" key="1">
    <citation type="submission" date="2014-06" db="EMBL/GenBank/DDBJ databases">
        <title>Evolutionary Origins and Diversification of the Mycorrhizal Mutualists.</title>
        <authorList>
            <consortium name="DOE Joint Genome Institute"/>
            <consortium name="Mycorrhizal Genomics Consortium"/>
            <person name="Kohler A."/>
            <person name="Kuo A."/>
            <person name="Nagy L.G."/>
            <person name="Floudas D."/>
            <person name="Copeland A."/>
            <person name="Barry K.W."/>
            <person name="Cichocki N."/>
            <person name="Veneault-Fourrey C."/>
            <person name="LaButti K."/>
            <person name="Lindquist E.A."/>
            <person name="Lipzen A."/>
            <person name="Lundell T."/>
            <person name="Morin E."/>
            <person name="Murat C."/>
            <person name="Riley R."/>
            <person name="Ohm R."/>
            <person name="Sun H."/>
            <person name="Tunlid A."/>
            <person name="Henrissat B."/>
            <person name="Grigoriev I.V."/>
            <person name="Hibbett D.S."/>
            <person name="Martin F."/>
        </authorList>
    </citation>
    <scope>NUCLEOTIDE SEQUENCE [LARGE SCALE GENOMIC DNA]</scope>
    <source>
        <strain evidence="1 2">SS14</strain>
    </source>
</reference>
<dbReference type="AlphaFoldDB" id="A0A0C9UPG6"/>
<dbReference type="OrthoDB" id="2879636at2759"/>
<dbReference type="EMBL" id="KN837115">
    <property type="protein sequence ID" value="KIJ44818.1"/>
    <property type="molecule type" value="Genomic_DNA"/>
</dbReference>
<evidence type="ECO:0000313" key="1">
    <source>
        <dbReference type="EMBL" id="KIJ44818.1"/>
    </source>
</evidence>
<accession>A0A0C9UPG6</accession>
<dbReference type="Proteomes" id="UP000054279">
    <property type="component" value="Unassembled WGS sequence"/>
</dbReference>
<organism evidence="1 2">
    <name type="scientific">Sphaerobolus stellatus (strain SS14)</name>
    <dbReference type="NCBI Taxonomy" id="990650"/>
    <lineage>
        <taxon>Eukaryota</taxon>
        <taxon>Fungi</taxon>
        <taxon>Dikarya</taxon>
        <taxon>Basidiomycota</taxon>
        <taxon>Agaricomycotina</taxon>
        <taxon>Agaricomycetes</taxon>
        <taxon>Phallomycetidae</taxon>
        <taxon>Geastrales</taxon>
        <taxon>Sphaerobolaceae</taxon>
        <taxon>Sphaerobolus</taxon>
    </lineage>
</organism>